<dbReference type="AlphaFoldDB" id="A0A1R1Y3E5"/>
<dbReference type="OrthoDB" id="2415936at2759"/>
<dbReference type="Proteomes" id="UP000187429">
    <property type="component" value="Unassembled WGS sequence"/>
</dbReference>
<dbReference type="PANTHER" id="PTHR12864">
    <property type="entry name" value="RAN BINDING PROTEIN 9-RELATED"/>
    <property type="match status" value="1"/>
</dbReference>
<protein>
    <submittedName>
        <fullName evidence="2">Glucose-induced degradation protein 8-like protein</fullName>
    </submittedName>
</protein>
<dbReference type="InterPro" id="IPR013144">
    <property type="entry name" value="CRA_dom"/>
</dbReference>
<dbReference type="InterPro" id="IPR006594">
    <property type="entry name" value="LisH"/>
</dbReference>
<evidence type="ECO:0000313" key="3">
    <source>
        <dbReference type="Proteomes" id="UP000187429"/>
    </source>
</evidence>
<dbReference type="SMART" id="SM00668">
    <property type="entry name" value="CTLH"/>
    <property type="match status" value="1"/>
</dbReference>
<reference evidence="3" key="1">
    <citation type="submission" date="2017-01" db="EMBL/GenBank/DDBJ databases">
        <authorList>
            <person name="Wang Y."/>
            <person name="White M."/>
            <person name="Kvist S."/>
            <person name="Moncalvo J.-M."/>
        </authorList>
    </citation>
    <scope>NUCLEOTIDE SEQUENCE [LARGE SCALE GENOMIC DNA]</scope>
    <source>
        <strain evidence="3">ID-206-W2</strain>
    </source>
</reference>
<gene>
    <name evidence="2" type="ORF">AYI69_g5833</name>
</gene>
<dbReference type="SMART" id="SM00757">
    <property type="entry name" value="CRA"/>
    <property type="match status" value="1"/>
</dbReference>
<dbReference type="Pfam" id="PF08513">
    <property type="entry name" value="LisH"/>
    <property type="match status" value="1"/>
</dbReference>
<dbReference type="PROSITE" id="PS50896">
    <property type="entry name" value="LISH"/>
    <property type="match status" value="1"/>
</dbReference>
<evidence type="ECO:0000313" key="2">
    <source>
        <dbReference type="EMBL" id="OMJ21379.1"/>
    </source>
</evidence>
<dbReference type="EMBL" id="LSSM01002529">
    <property type="protein sequence ID" value="OMJ21379.1"/>
    <property type="molecule type" value="Genomic_DNA"/>
</dbReference>
<feature type="domain" description="CTLH" evidence="1">
    <location>
        <begin position="62"/>
        <end position="119"/>
    </location>
</feature>
<accession>A0A1R1Y3E5</accession>
<sequence>MPEVTKTKISKQSWEAKLKETDVTKDDINKLIMEYLVIEGYKDAAEQFIDETGVNTPINLDFINERMQIKYLVLDGQISAAIEQINEINPLLLETDHVLFFKLKQQQLIELIRSGKIDEALEFSQEELALKGIENPELLPELENTMSLFAFDLAGCGSGDPSAASNLPDEIAALIDYKHRLAVASDLNSALLSSQSQPSESRLPSLLHLLVWAQDKLDERAEFPKITNIFSGELG</sequence>
<proteinExistence type="predicted"/>
<dbReference type="PROSITE" id="PS50897">
    <property type="entry name" value="CTLH"/>
    <property type="match status" value="1"/>
</dbReference>
<comment type="caution">
    <text evidence="2">The sequence shown here is derived from an EMBL/GenBank/DDBJ whole genome shotgun (WGS) entry which is preliminary data.</text>
</comment>
<dbReference type="InterPro" id="IPR006595">
    <property type="entry name" value="CTLH_C"/>
</dbReference>
<dbReference type="SMART" id="SM00667">
    <property type="entry name" value="LisH"/>
    <property type="match status" value="1"/>
</dbReference>
<dbReference type="InterPro" id="IPR024964">
    <property type="entry name" value="CTLH/CRA"/>
</dbReference>
<keyword evidence="3" id="KW-1185">Reference proteome</keyword>
<name>A0A1R1Y3E5_9FUNG</name>
<dbReference type="InterPro" id="IPR050618">
    <property type="entry name" value="Ubq-SigPath_Reg"/>
</dbReference>
<organism evidence="2 3">
    <name type="scientific">Smittium culicis</name>
    <dbReference type="NCBI Taxonomy" id="133412"/>
    <lineage>
        <taxon>Eukaryota</taxon>
        <taxon>Fungi</taxon>
        <taxon>Fungi incertae sedis</taxon>
        <taxon>Zoopagomycota</taxon>
        <taxon>Kickxellomycotina</taxon>
        <taxon>Harpellomycetes</taxon>
        <taxon>Harpellales</taxon>
        <taxon>Legeriomycetaceae</taxon>
        <taxon>Smittium</taxon>
    </lineage>
</organism>
<dbReference type="Pfam" id="PF10607">
    <property type="entry name" value="CTLH"/>
    <property type="match status" value="1"/>
</dbReference>
<evidence type="ECO:0000259" key="1">
    <source>
        <dbReference type="PROSITE" id="PS50897"/>
    </source>
</evidence>